<dbReference type="InterPro" id="IPR002182">
    <property type="entry name" value="NB-ARC"/>
</dbReference>
<dbReference type="GO" id="GO:0003677">
    <property type="term" value="F:DNA binding"/>
    <property type="evidence" value="ECO:0007669"/>
    <property type="project" value="UniProtKB-UniRule"/>
</dbReference>
<dbReference type="SUPFAM" id="SSF52540">
    <property type="entry name" value="P-loop containing nucleoside triphosphate hydrolases"/>
    <property type="match status" value="1"/>
</dbReference>
<keyword evidence="3" id="KW-0805">Transcription regulation</keyword>
<evidence type="ECO:0000256" key="2">
    <source>
        <dbReference type="ARBA" id="ARBA00023012"/>
    </source>
</evidence>
<dbReference type="InterPro" id="IPR001867">
    <property type="entry name" value="OmpR/PhoB-type_DNA-bd"/>
</dbReference>
<gene>
    <name evidence="8" type="ORF">EHYA_01346</name>
</gene>
<dbReference type="SMART" id="SM01043">
    <property type="entry name" value="BTAD"/>
    <property type="match status" value="1"/>
</dbReference>
<comment type="caution">
    <text evidence="8">The sequence shown here is derived from an EMBL/GenBank/DDBJ whole genome shotgun (WGS) entry which is preliminary data.</text>
</comment>
<dbReference type="GO" id="GO:0000160">
    <property type="term" value="P:phosphorelay signal transduction system"/>
    <property type="evidence" value="ECO:0007669"/>
    <property type="project" value="UniProtKB-KW"/>
</dbReference>
<protein>
    <submittedName>
        <fullName evidence="8">SARP family transcriptional regulator</fullName>
    </submittedName>
</protein>
<dbReference type="SUPFAM" id="SSF46894">
    <property type="entry name" value="C-terminal effector domain of the bipartite response regulators"/>
    <property type="match status" value="1"/>
</dbReference>
<evidence type="ECO:0000256" key="3">
    <source>
        <dbReference type="ARBA" id="ARBA00023015"/>
    </source>
</evidence>
<dbReference type="Gene3D" id="3.40.50.300">
    <property type="entry name" value="P-loop containing nucleotide triphosphate hydrolases"/>
    <property type="match status" value="1"/>
</dbReference>
<keyword evidence="9" id="KW-1185">Reference proteome</keyword>
<dbReference type="SMART" id="SM00862">
    <property type="entry name" value="Trans_reg_C"/>
    <property type="match status" value="1"/>
</dbReference>
<dbReference type="InterPro" id="IPR005158">
    <property type="entry name" value="BTAD"/>
</dbReference>
<dbReference type="InterPro" id="IPR027417">
    <property type="entry name" value="P-loop_NTPase"/>
</dbReference>
<dbReference type="GO" id="GO:0006355">
    <property type="term" value="P:regulation of DNA-templated transcription"/>
    <property type="evidence" value="ECO:0007669"/>
    <property type="project" value="InterPro"/>
</dbReference>
<reference evidence="8 9" key="1">
    <citation type="submission" date="2018-12" db="EMBL/GenBank/DDBJ databases">
        <title>Draft genome sequence of Embleya hyalina NBRC 13850T.</title>
        <authorList>
            <person name="Komaki H."/>
            <person name="Hosoyama A."/>
            <person name="Kimura A."/>
            <person name="Ichikawa N."/>
            <person name="Tamura T."/>
        </authorList>
    </citation>
    <scope>NUCLEOTIDE SEQUENCE [LARGE SCALE GENOMIC DNA]</scope>
    <source>
        <strain evidence="8 9">NBRC 13850</strain>
    </source>
</reference>
<dbReference type="InterPro" id="IPR016032">
    <property type="entry name" value="Sig_transdc_resp-reg_C-effctor"/>
</dbReference>
<dbReference type="Pfam" id="PF00931">
    <property type="entry name" value="NB-ARC"/>
    <property type="match status" value="1"/>
</dbReference>
<dbReference type="PRINTS" id="PR00364">
    <property type="entry name" value="DISEASERSIST"/>
</dbReference>
<dbReference type="InterPro" id="IPR051677">
    <property type="entry name" value="AfsR-DnrI-RedD_regulator"/>
</dbReference>
<accession>A0A401YGF7</accession>
<dbReference type="Gene3D" id="1.25.40.10">
    <property type="entry name" value="Tetratricopeptide repeat domain"/>
    <property type="match status" value="1"/>
</dbReference>
<dbReference type="Gene3D" id="1.10.10.10">
    <property type="entry name" value="Winged helix-like DNA-binding domain superfamily/Winged helix DNA-binding domain"/>
    <property type="match status" value="1"/>
</dbReference>
<dbReference type="PROSITE" id="PS51755">
    <property type="entry name" value="OMPR_PHOB"/>
    <property type="match status" value="1"/>
</dbReference>
<dbReference type="Pfam" id="PF00486">
    <property type="entry name" value="Trans_reg_C"/>
    <property type="match status" value="1"/>
</dbReference>
<dbReference type="CDD" id="cd15831">
    <property type="entry name" value="BTAD"/>
    <property type="match status" value="1"/>
</dbReference>
<dbReference type="EMBL" id="BIFH01000014">
    <property type="protein sequence ID" value="GCD93701.1"/>
    <property type="molecule type" value="Genomic_DNA"/>
</dbReference>
<dbReference type="InterPro" id="IPR036388">
    <property type="entry name" value="WH-like_DNA-bd_sf"/>
</dbReference>
<evidence type="ECO:0000256" key="5">
    <source>
        <dbReference type="ARBA" id="ARBA00023163"/>
    </source>
</evidence>
<evidence type="ECO:0000259" key="7">
    <source>
        <dbReference type="PROSITE" id="PS51755"/>
    </source>
</evidence>
<feature type="domain" description="OmpR/PhoB-type" evidence="7">
    <location>
        <begin position="1"/>
        <end position="93"/>
    </location>
</feature>
<comment type="similarity">
    <text evidence="1">Belongs to the AfsR/DnrI/RedD regulatory family.</text>
</comment>
<proteinExistence type="inferred from homology"/>
<dbReference type="InterPro" id="IPR011990">
    <property type="entry name" value="TPR-like_helical_dom_sf"/>
</dbReference>
<dbReference type="OrthoDB" id="7628974at2"/>
<name>A0A401YGF7_9ACTN</name>
<keyword evidence="5" id="KW-0804">Transcription</keyword>
<dbReference type="PANTHER" id="PTHR35807:SF1">
    <property type="entry name" value="TRANSCRIPTIONAL REGULATOR REDD"/>
    <property type="match status" value="1"/>
</dbReference>
<feature type="DNA-binding region" description="OmpR/PhoB-type" evidence="6">
    <location>
        <begin position="1"/>
        <end position="93"/>
    </location>
</feature>
<evidence type="ECO:0000256" key="4">
    <source>
        <dbReference type="ARBA" id="ARBA00023125"/>
    </source>
</evidence>
<keyword evidence="4 6" id="KW-0238">DNA-binding</keyword>
<dbReference type="Proteomes" id="UP000286931">
    <property type="component" value="Unassembled WGS sequence"/>
</dbReference>
<dbReference type="Pfam" id="PF03704">
    <property type="entry name" value="BTAD"/>
    <property type="match status" value="1"/>
</dbReference>
<evidence type="ECO:0000313" key="8">
    <source>
        <dbReference type="EMBL" id="GCD93701.1"/>
    </source>
</evidence>
<dbReference type="RefSeq" id="WP_126635953.1">
    <property type="nucleotide sequence ID" value="NZ_BIFH01000014.1"/>
</dbReference>
<evidence type="ECO:0000256" key="6">
    <source>
        <dbReference type="PROSITE-ProRule" id="PRU01091"/>
    </source>
</evidence>
<dbReference type="PANTHER" id="PTHR35807">
    <property type="entry name" value="TRANSCRIPTIONAL REGULATOR REDD-RELATED"/>
    <property type="match status" value="1"/>
</dbReference>
<dbReference type="SUPFAM" id="SSF48452">
    <property type="entry name" value="TPR-like"/>
    <property type="match status" value="1"/>
</dbReference>
<organism evidence="8 9">
    <name type="scientific">Embleya hyalina</name>
    <dbReference type="NCBI Taxonomy" id="516124"/>
    <lineage>
        <taxon>Bacteria</taxon>
        <taxon>Bacillati</taxon>
        <taxon>Actinomycetota</taxon>
        <taxon>Actinomycetes</taxon>
        <taxon>Kitasatosporales</taxon>
        <taxon>Streptomycetaceae</taxon>
        <taxon>Embleya</taxon>
    </lineage>
</organism>
<sequence>MEFRILGPLESVHGGAPVDIKGTRQRTVLALLLLEANHIVPTDRLVDGVWDKAPPTTSRGQIQICISSLRRQLPAAALPGLITTRSPGYRLRVADGQLDLHAFESGVAAGRRAAAERQPERAVREFRAALDLWHGPALAGIDSRLVRHGVAHLDERRLVVHEECLELELATGAPHGPAGELLALVAAHPLRERLRVLLMTALYRAGRQAEALEEYRKAREILIEELGIEPGEDLRRLHRAILSGDPDLVRPTAPAVIEPVVIAPTRVPRLLPADFADFTARVDLARELTRPRDAAGPGTAVPITVVTGRCGVGKTTLAVHAAHRLAPDFPDGQLFANLTSAGGPVDPRDVLGRFLRALGLGGSAIPDGLEERAETYRDLLAGRRVLVVLDDASSESQVLPLLPGTPECRVLVTSRRRFTGLPAADRLEVPAFDPDGSVELLARIVGRHRIAAEPDAVAALCAACEHLPLALRIVATRLAARPHWTVSDLVARLGDGSRRLDELCCGEVSVRGSIAPTYEGLSPDARRLFRLLALLQAPGFASWVGAPLLGIDPLRAQDPLEELAECYLLDVEVNAGTGVARYRFPELVYTFARERLAADEPPGVRRAALERTLGVLLFLLGEARRRHRGPRAGEPHAGGRRRVFSAELVERLLADPLAWYAQERPWILAAIRQAAAAGFLEHARGLAMGTVTLSEARTHPAAGHAVVGFGDECVEAASAPDASVRALRAHLRLAEADAGAEEHVGEIRTLLDPADTGYGRGEVRQAGVLAVAARALAANMARPRAGSAPSSLFGERVEPGLETGAFGPGPGSVGDAGAWVRAAFPHVRALRVEGCPSGGPGSAPVRAE</sequence>
<evidence type="ECO:0000256" key="1">
    <source>
        <dbReference type="ARBA" id="ARBA00005820"/>
    </source>
</evidence>
<dbReference type="AlphaFoldDB" id="A0A401YGF7"/>
<evidence type="ECO:0000313" key="9">
    <source>
        <dbReference type="Proteomes" id="UP000286931"/>
    </source>
</evidence>
<keyword evidence="2" id="KW-0902">Two-component regulatory system</keyword>
<dbReference type="GO" id="GO:0043531">
    <property type="term" value="F:ADP binding"/>
    <property type="evidence" value="ECO:0007669"/>
    <property type="project" value="InterPro"/>
</dbReference>